<comment type="similarity">
    <text evidence="7">Belongs to the class I-like SAM-binding methyltransferase superfamily. TrmB family.</text>
</comment>
<dbReference type="RefSeq" id="WP_077541469.1">
    <property type="nucleotide sequence ID" value="NZ_CP019633.1"/>
</dbReference>
<dbReference type="NCBIfam" id="TIGR00091">
    <property type="entry name" value="tRNA (guanosine(46)-N7)-methyltransferase TrmB"/>
    <property type="match status" value="1"/>
</dbReference>
<dbReference type="PANTHER" id="PTHR23417:SF14">
    <property type="entry name" value="PENTACOTRIPEPTIDE-REPEAT REGION OF PRORP DOMAIN-CONTAINING PROTEIN"/>
    <property type="match status" value="1"/>
</dbReference>
<evidence type="ECO:0000256" key="6">
    <source>
        <dbReference type="ARBA" id="ARBA00022694"/>
    </source>
</evidence>
<evidence type="ECO:0000313" key="8">
    <source>
        <dbReference type="EMBL" id="AQQ10346.1"/>
    </source>
</evidence>
<dbReference type="SUPFAM" id="SSF53335">
    <property type="entry name" value="S-adenosyl-L-methionine-dependent methyltransferases"/>
    <property type="match status" value="1"/>
</dbReference>
<comment type="pathway">
    <text evidence="7">tRNA modification; N(7)-methylguanine-tRNA biosynthesis.</text>
</comment>
<feature type="binding site" evidence="7">
    <location>
        <position position="38"/>
    </location>
    <ligand>
        <name>S-adenosyl-L-methionine</name>
        <dbReference type="ChEBI" id="CHEBI:59789"/>
    </ligand>
</feature>
<evidence type="ECO:0000256" key="3">
    <source>
        <dbReference type="ARBA" id="ARBA00022603"/>
    </source>
</evidence>
<dbReference type="Proteomes" id="UP000188273">
    <property type="component" value="Chromosome"/>
</dbReference>
<keyword evidence="6 7" id="KW-0819">tRNA processing</keyword>
<dbReference type="Pfam" id="PF02390">
    <property type="entry name" value="Methyltransf_4"/>
    <property type="match status" value="1"/>
</dbReference>
<dbReference type="UniPathway" id="UPA00989"/>
<dbReference type="PANTHER" id="PTHR23417">
    <property type="entry name" value="3-DEOXY-D-MANNO-OCTULOSONIC-ACID TRANSFERASE/TRNA GUANINE-N 7 - -METHYLTRANSFERASE"/>
    <property type="match status" value="1"/>
</dbReference>
<evidence type="ECO:0000256" key="5">
    <source>
        <dbReference type="ARBA" id="ARBA00022691"/>
    </source>
</evidence>
<dbReference type="GO" id="GO:0008176">
    <property type="term" value="F:tRNA (guanine(46)-N7)-methyltransferase activity"/>
    <property type="evidence" value="ECO:0007669"/>
    <property type="project" value="UniProtKB-UniRule"/>
</dbReference>
<dbReference type="InterPro" id="IPR029063">
    <property type="entry name" value="SAM-dependent_MTases_sf"/>
</dbReference>
<evidence type="ECO:0000313" key="9">
    <source>
        <dbReference type="Proteomes" id="UP000188273"/>
    </source>
</evidence>
<dbReference type="AlphaFoldDB" id="A0A1Q2HSV0"/>
<feature type="binding site" evidence="7">
    <location>
        <position position="90"/>
    </location>
    <ligand>
        <name>S-adenosyl-L-methionine</name>
        <dbReference type="ChEBI" id="CHEBI:59789"/>
    </ligand>
</feature>
<accession>A0A1Q2HSV0</accession>
<keyword evidence="5 7" id="KW-0949">S-adenosyl-L-methionine</keyword>
<gene>
    <name evidence="7 8" type="primary">trmB</name>
    <name evidence="8" type="ORF">L21SP3_02178</name>
</gene>
<dbReference type="OrthoDB" id="9802090at2"/>
<dbReference type="HAMAP" id="MF_01057">
    <property type="entry name" value="tRNA_methyltr_TrmB"/>
    <property type="match status" value="1"/>
</dbReference>
<dbReference type="CDD" id="cd02440">
    <property type="entry name" value="AdoMet_MTases"/>
    <property type="match status" value="1"/>
</dbReference>
<dbReference type="PROSITE" id="PS51625">
    <property type="entry name" value="SAM_MT_TRMB"/>
    <property type="match status" value="1"/>
</dbReference>
<comment type="catalytic activity">
    <reaction evidence="1 7">
        <text>guanosine(46) in tRNA + S-adenosyl-L-methionine = N(7)-methylguanosine(46) in tRNA + S-adenosyl-L-homocysteine</text>
        <dbReference type="Rhea" id="RHEA:42708"/>
        <dbReference type="Rhea" id="RHEA-COMP:10188"/>
        <dbReference type="Rhea" id="RHEA-COMP:10189"/>
        <dbReference type="ChEBI" id="CHEBI:57856"/>
        <dbReference type="ChEBI" id="CHEBI:59789"/>
        <dbReference type="ChEBI" id="CHEBI:74269"/>
        <dbReference type="ChEBI" id="CHEBI:74480"/>
        <dbReference type="EC" id="2.1.1.33"/>
    </reaction>
</comment>
<feature type="binding site" evidence="7">
    <location>
        <position position="63"/>
    </location>
    <ligand>
        <name>S-adenosyl-L-methionine</name>
        <dbReference type="ChEBI" id="CHEBI:59789"/>
    </ligand>
</feature>
<feature type="binding site" evidence="7">
    <location>
        <position position="117"/>
    </location>
    <ligand>
        <name>substrate</name>
    </ligand>
</feature>
<feature type="binding site" evidence="7">
    <location>
        <begin position="188"/>
        <end position="191"/>
    </location>
    <ligand>
        <name>substrate</name>
    </ligand>
</feature>
<evidence type="ECO:0000256" key="2">
    <source>
        <dbReference type="ARBA" id="ARBA00003015"/>
    </source>
</evidence>
<dbReference type="KEGG" id="pbu:L21SP3_02178"/>
<dbReference type="EMBL" id="CP019633">
    <property type="protein sequence ID" value="AQQ10346.1"/>
    <property type="molecule type" value="Genomic_DNA"/>
</dbReference>
<dbReference type="GO" id="GO:0043527">
    <property type="term" value="C:tRNA methyltransferase complex"/>
    <property type="evidence" value="ECO:0007669"/>
    <property type="project" value="TreeGrafter"/>
</dbReference>
<dbReference type="STRING" id="1940790.L21SP3_02178"/>
<sequence length="210" mass="24169">MRTVNQLSENYIIKPEDYEGFIDFSGDVFARQAPLHIEIGSGKGTFLVHQASAEPEVNFIGIEWARKYYRYAADRMRRWGLANVRMLRTDAAVFIRAHVADRSIDCYHIYFPDPWPKAKHNKRRFISDKNLPELLRTLKPGGIINVATDHSDYYQQICQVLFQSGQGELEEIDFIKPAGAAEGEKTGTNFERKYIPEGRITKTAAVRKRE</sequence>
<dbReference type="Gene3D" id="3.40.50.150">
    <property type="entry name" value="Vaccinia Virus protein VP39"/>
    <property type="match status" value="1"/>
</dbReference>
<name>A0A1Q2HSV0_9BACT</name>
<evidence type="ECO:0000256" key="1">
    <source>
        <dbReference type="ARBA" id="ARBA00000142"/>
    </source>
</evidence>
<keyword evidence="9" id="KW-1185">Reference proteome</keyword>
<evidence type="ECO:0000256" key="4">
    <source>
        <dbReference type="ARBA" id="ARBA00022679"/>
    </source>
</evidence>
<feature type="binding site" evidence="7">
    <location>
        <position position="113"/>
    </location>
    <ligand>
        <name>S-adenosyl-L-methionine</name>
        <dbReference type="ChEBI" id="CHEBI:59789"/>
    </ligand>
</feature>
<proteinExistence type="inferred from homology"/>
<dbReference type="InterPro" id="IPR055361">
    <property type="entry name" value="tRNA_methyltr_TrmB_bact"/>
</dbReference>
<protein>
    <recommendedName>
        <fullName evidence="7">tRNA (guanine-N(7)-)-methyltransferase</fullName>
        <ecNumber evidence="7">2.1.1.33</ecNumber>
    </recommendedName>
    <alternativeName>
        <fullName evidence="7">tRNA (guanine(46)-N(7))-methyltransferase</fullName>
    </alternativeName>
    <alternativeName>
        <fullName evidence="7">tRNA(m7G46)-methyltransferase</fullName>
    </alternativeName>
</protein>
<keyword evidence="3 7" id="KW-0489">Methyltransferase</keyword>
<dbReference type="InterPro" id="IPR003358">
    <property type="entry name" value="tRNA_(Gua-N-7)_MeTrfase_Trmb"/>
</dbReference>
<evidence type="ECO:0000256" key="7">
    <source>
        <dbReference type="HAMAP-Rule" id="MF_01057"/>
    </source>
</evidence>
<feature type="binding site" evidence="7">
    <location>
        <position position="149"/>
    </location>
    <ligand>
        <name>substrate</name>
    </ligand>
</feature>
<reference evidence="9" key="1">
    <citation type="submission" date="2017-02" db="EMBL/GenBank/DDBJ databases">
        <title>Comparative genomics and description of representatives of a novel lineage of planctomycetes thriving in anoxic sediments.</title>
        <authorList>
            <person name="Spring S."/>
            <person name="Bunk B."/>
            <person name="Sproer C."/>
            <person name="Klenk H.-P."/>
        </authorList>
    </citation>
    <scope>NUCLEOTIDE SEQUENCE [LARGE SCALE GENOMIC DNA]</scope>
    <source>
        <strain evidence="9">L21-RPul-D3</strain>
    </source>
</reference>
<organism evidence="8 9">
    <name type="scientific">Sedimentisphaera cyanobacteriorum</name>
    <dbReference type="NCBI Taxonomy" id="1940790"/>
    <lineage>
        <taxon>Bacteria</taxon>
        <taxon>Pseudomonadati</taxon>
        <taxon>Planctomycetota</taxon>
        <taxon>Phycisphaerae</taxon>
        <taxon>Sedimentisphaerales</taxon>
        <taxon>Sedimentisphaeraceae</taxon>
        <taxon>Sedimentisphaera</taxon>
    </lineage>
</organism>
<dbReference type="EC" id="2.1.1.33" evidence="7"/>
<keyword evidence="4 7" id="KW-0808">Transferase</keyword>
<comment type="function">
    <text evidence="2 7">Catalyzes the formation of N(7)-methylguanine at position 46 (m7G46) in tRNA.</text>
</comment>
<feature type="region of interest" description="Interaction with RNA" evidence="7">
    <location>
        <begin position="119"/>
        <end position="124"/>
    </location>
</feature>